<dbReference type="GO" id="GO:0004736">
    <property type="term" value="F:pyruvate carboxylase activity"/>
    <property type="evidence" value="ECO:0007669"/>
    <property type="project" value="TreeGrafter"/>
</dbReference>
<dbReference type="AlphaFoldDB" id="A0A1E5G073"/>
<dbReference type="GO" id="GO:0005737">
    <property type="term" value="C:cytoplasm"/>
    <property type="evidence" value="ECO:0007669"/>
    <property type="project" value="TreeGrafter"/>
</dbReference>
<dbReference type="Pfam" id="PF00682">
    <property type="entry name" value="HMGL-like"/>
    <property type="match status" value="1"/>
</dbReference>
<dbReference type="GO" id="GO:0006094">
    <property type="term" value="P:gluconeogenesis"/>
    <property type="evidence" value="ECO:0007669"/>
    <property type="project" value="TreeGrafter"/>
</dbReference>
<dbReference type="Proteomes" id="UP000094296">
    <property type="component" value="Unassembled WGS sequence"/>
</dbReference>
<name>A0A1E5G073_9FIRM</name>
<dbReference type="Gene3D" id="3.20.20.70">
    <property type="entry name" value="Aldolase class I"/>
    <property type="match status" value="1"/>
</dbReference>
<comment type="caution">
    <text evidence="2">The sequence shown here is derived from an EMBL/GenBank/DDBJ whole genome shotgun (WGS) entry which is preliminary data.</text>
</comment>
<dbReference type="STRING" id="766136.BHF68_10215"/>
<gene>
    <name evidence="2" type="ORF">BHF68_10215</name>
</gene>
<dbReference type="NCBIfam" id="NF008985">
    <property type="entry name" value="PRK12331.1"/>
    <property type="match status" value="1"/>
</dbReference>
<protein>
    <submittedName>
        <fullName evidence="2">Oxaloacetate decarboxylase</fullName>
    </submittedName>
</protein>
<dbReference type="EMBL" id="MIJE01000033">
    <property type="protein sequence ID" value="OEF96099.1"/>
    <property type="molecule type" value="Genomic_DNA"/>
</dbReference>
<accession>A0A1E5G073</accession>
<dbReference type="PANTHER" id="PTHR43778:SF2">
    <property type="entry name" value="PYRUVATE CARBOXYLASE, MITOCHONDRIAL"/>
    <property type="match status" value="1"/>
</dbReference>
<evidence type="ECO:0000259" key="1">
    <source>
        <dbReference type="PROSITE" id="PS50991"/>
    </source>
</evidence>
<dbReference type="PANTHER" id="PTHR43778">
    <property type="entry name" value="PYRUVATE CARBOXYLASE"/>
    <property type="match status" value="1"/>
</dbReference>
<dbReference type="PROSITE" id="PS50991">
    <property type="entry name" value="PYR_CT"/>
    <property type="match status" value="1"/>
</dbReference>
<dbReference type="SUPFAM" id="SSF89000">
    <property type="entry name" value="post-HMGL domain-like"/>
    <property type="match status" value="1"/>
</dbReference>
<feature type="domain" description="Pyruvate carboxyltransferase" evidence="1">
    <location>
        <begin position="13"/>
        <end position="273"/>
    </location>
</feature>
<organism evidence="2 3">
    <name type="scientific">Desulfuribacillus alkaliarsenatis</name>
    <dbReference type="NCBI Taxonomy" id="766136"/>
    <lineage>
        <taxon>Bacteria</taxon>
        <taxon>Bacillati</taxon>
        <taxon>Bacillota</taxon>
        <taxon>Desulfuribacillia</taxon>
        <taxon>Desulfuribacillales</taxon>
        <taxon>Desulfuribacillaceae</taxon>
        <taxon>Desulfuribacillus</taxon>
    </lineage>
</organism>
<dbReference type="CDD" id="cd07937">
    <property type="entry name" value="DRE_TIM_PC_TC_5S"/>
    <property type="match status" value="1"/>
</dbReference>
<dbReference type="InterPro" id="IPR000891">
    <property type="entry name" value="PYR_CT"/>
</dbReference>
<proteinExistence type="predicted"/>
<dbReference type="Pfam" id="PF02436">
    <property type="entry name" value="PYC_OADA"/>
    <property type="match status" value="1"/>
</dbReference>
<dbReference type="InterPro" id="IPR055268">
    <property type="entry name" value="PCB-like"/>
</dbReference>
<sequence length="475" mass="53491">MKGCVRVKKKHRIGITDTTLRDAHQSLLATRMKLEHMLPVAEQMDEIGYHSVEVWGGATFDTCMRFLEEDPWVRLRALKAKFKNTPLQMLLRGQNLVGYKHYADDVVDEFIKRSVSNGIDILRIFDALNDTRNMERACKVAKQEGAHIQLALSYTISDLHDMNYYLNKAEEFRQLGADSICIKDMAGIISPNAAYQLVRELKEKIGLPVQFHCHYTSGMASMVYLKAVEAGLDVFDTATSTLALGSSQPATETMIAALQDTEYDTGLDLVKISPLAKYFKEIRKDYKEFDISDSTVDVNVLMYQIPGGMISNFISQLSQQNALNRLPDVLEEVPRVREDFGYPPLVTPSSQIVGTQAVLNVLNGERYKAVTNEVKNYMKGLYGRPPGNINVDVQKKIIGDEEPIDVRPADLIEPQLDTARQEVAELLLKPEDLLSYILLPQIAKGFLERQLSRKTMLDFGVLNGYSNNGKTIYPL</sequence>
<dbReference type="InterPro" id="IPR003379">
    <property type="entry name" value="Carboxylase_cons_dom"/>
</dbReference>
<keyword evidence="3" id="KW-1185">Reference proteome</keyword>
<dbReference type="NCBIfam" id="NF006761">
    <property type="entry name" value="PRK09282.1"/>
    <property type="match status" value="1"/>
</dbReference>
<dbReference type="OrthoDB" id="9807469at2"/>
<dbReference type="InterPro" id="IPR013785">
    <property type="entry name" value="Aldolase_TIM"/>
</dbReference>
<reference evidence="2 3" key="1">
    <citation type="submission" date="2016-09" db="EMBL/GenBank/DDBJ databases">
        <title>Draft genome sequence for the type strain of Desulfuribacillus alkaliarsenatis AHT28, an obligately anaerobic, sulfidogenic bacterium isolated from Russian soda lake sediments.</title>
        <authorList>
            <person name="Abin C.A."/>
            <person name="Hollibaugh J.T."/>
        </authorList>
    </citation>
    <scope>NUCLEOTIDE SEQUENCE [LARGE SCALE GENOMIC DNA]</scope>
    <source>
        <strain evidence="2 3">AHT28</strain>
    </source>
</reference>
<evidence type="ECO:0000313" key="3">
    <source>
        <dbReference type="Proteomes" id="UP000094296"/>
    </source>
</evidence>
<dbReference type="SUPFAM" id="SSF51569">
    <property type="entry name" value="Aldolase"/>
    <property type="match status" value="1"/>
</dbReference>
<evidence type="ECO:0000313" key="2">
    <source>
        <dbReference type="EMBL" id="OEF96099.1"/>
    </source>
</evidence>